<keyword evidence="1" id="KW-0489">Methyltransferase</keyword>
<dbReference type="EMBL" id="ML977137">
    <property type="protein sequence ID" value="KAF1992469.1"/>
    <property type="molecule type" value="Genomic_DNA"/>
</dbReference>
<accession>A0A6G1HHG5</accession>
<dbReference type="GO" id="GO:0005634">
    <property type="term" value="C:nucleus"/>
    <property type="evidence" value="ECO:0007669"/>
    <property type="project" value="TreeGrafter"/>
</dbReference>
<evidence type="ECO:0000313" key="3">
    <source>
        <dbReference type="EMBL" id="KAF1992469.1"/>
    </source>
</evidence>
<dbReference type="GO" id="GO:0008168">
    <property type="term" value="F:methyltransferase activity"/>
    <property type="evidence" value="ECO:0007669"/>
    <property type="project" value="UniProtKB-KW"/>
</dbReference>
<dbReference type="PANTHER" id="PTHR13393">
    <property type="entry name" value="SAM-DEPENDENT METHYLTRANSFERASE"/>
    <property type="match status" value="1"/>
</dbReference>
<evidence type="ECO:0000256" key="1">
    <source>
        <dbReference type="ARBA" id="ARBA00022603"/>
    </source>
</evidence>
<dbReference type="PANTHER" id="PTHR13393:SF0">
    <property type="entry name" value="RNA N6-ADENOSINE-METHYLTRANSFERASE METTL16"/>
    <property type="match status" value="1"/>
</dbReference>
<proteinExistence type="predicted"/>
<dbReference type="OrthoDB" id="514248at2759"/>
<dbReference type="GO" id="GO:0070475">
    <property type="term" value="P:rRNA base methylation"/>
    <property type="evidence" value="ECO:0007669"/>
    <property type="project" value="TreeGrafter"/>
</dbReference>
<gene>
    <name evidence="3" type="ORF">K402DRAFT_443207</name>
</gene>
<evidence type="ECO:0000313" key="4">
    <source>
        <dbReference type="Proteomes" id="UP000800041"/>
    </source>
</evidence>
<dbReference type="Pfam" id="PF05971">
    <property type="entry name" value="Methyltransf_10"/>
    <property type="match status" value="1"/>
</dbReference>
<reference evidence="3" key="1">
    <citation type="journal article" date="2020" name="Stud. Mycol.">
        <title>101 Dothideomycetes genomes: a test case for predicting lifestyles and emergence of pathogens.</title>
        <authorList>
            <person name="Haridas S."/>
            <person name="Albert R."/>
            <person name="Binder M."/>
            <person name="Bloem J."/>
            <person name="Labutti K."/>
            <person name="Salamov A."/>
            <person name="Andreopoulos B."/>
            <person name="Baker S."/>
            <person name="Barry K."/>
            <person name="Bills G."/>
            <person name="Bluhm B."/>
            <person name="Cannon C."/>
            <person name="Castanera R."/>
            <person name="Culley D."/>
            <person name="Daum C."/>
            <person name="Ezra D."/>
            <person name="Gonzalez J."/>
            <person name="Henrissat B."/>
            <person name="Kuo A."/>
            <person name="Liang C."/>
            <person name="Lipzen A."/>
            <person name="Lutzoni F."/>
            <person name="Magnuson J."/>
            <person name="Mondo S."/>
            <person name="Nolan M."/>
            <person name="Ohm R."/>
            <person name="Pangilinan J."/>
            <person name="Park H.-J."/>
            <person name="Ramirez L."/>
            <person name="Alfaro M."/>
            <person name="Sun H."/>
            <person name="Tritt A."/>
            <person name="Yoshinaga Y."/>
            <person name="Zwiers L.-H."/>
            <person name="Turgeon B."/>
            <person name="Goodwin S."/>
            <person name="Spatafora J."/>
            <person name="Crous P."/>
            <person name="Grigoriev I."/>
        </authorList>
    </citation>
    <scope>NUCLEOTIDE SEQUENCE</scope>
    <source>
        <strain evidence="3">CBS 113979</strain>
    </source>
</reference>
<dbReference type="SUPFAM" id="SSF53335">
    <property type="entry name" value="S-adenosyl-L-methionine-dependent methyltransferases"/>
    <property type="match status" value="1"/>
</dbReference>
<evidence type="ECO:0008006" key="5">
    <source>
        <dbReference type="Google" id="ProtNLM"/>
    </source>
</evidence>
<name>A0A6G1HHG5_9PEZI</name>
<keyword evidence="4" id="KW-1185">Reference proteome</keyword>
<protein>
    <recommendedName>
        <fullName evidence="5">U6 small nuclear RNA (adenine-(43)-N(6))-methyltransferase</fullName>
    </recommendedName>
</protein>
<dbReference type="Proteomes" id="UP000800041">
    <property type="component" value="Unassembled WGS sequence"/>
</dbReference>
<dbReference type="Gene3D" id="3.40.50.150">
    <property type="entry name" value="Vaccinia Virus protein VP39"/>
    <property type="match status" value="1"/>
</dbReference>
<keyword evidence="2" id="KW-0808">Transferase</keyword>
<dbReference type="InterPro" id="IPR010286">
    <property type="entry name" value="METTL16/RlmF"/>
</dbReference>
<evidence type="ECO:0000256" key="2">
    <source>
        <dbReference type="ARBA" id="ARBA00022679"/>
    </source>
</evidence>
<dbReference type="AlphaFoldDB" id="A0A6G1HHG5"/>
<organism evidence="3 4">
    <name type="scientific">Aulographum hederae CBS 113979</name>
    <dbReference type="NCBI Taxonomy" id="1176131"/>
    <lineage>
        <taxon>Eukaryota</taxon>
        <taxon>Fungi</taxon>
        <taxon>Dikarya</taxon>
        <taxon>Ascomycota</taxon>
        <taxon>Pezizomycotina</taxon>
        <taxon>Dothideomycetes</taxon>
        <taxon>Pleosporomycetidae</taxon>
        <taxon>Aulographales</taxon>
        <taxon>Aulographaceae</taxon>
    </lineage>
</organism>
<sequence length="430" mass="48651">MPPDCYDEEVDFKKLALKDLELAKFVSVNGSIDFRDPDALTALTKALLKRDFGIIIDLPPDRLCPPVPIRYHYIRWIQDLLDTTSSDFDDYFDPNRQVVGVDIGTGASAIYPLLGLSSRANWRFIATEIDEKSAEYAQKNVFANGLSTRCHVMSVYDSSPVIPDMKADFTMCNPPFYDSRAEMDVHRDAKEKRPSAICTGADTEMVCPGGDAGFILRMVEESVLLGDRYQWYTSMFGKWSSVQVVVEDLKKRGVTNWAVGVLKTSGRTMRWVVGWSFRDLRPRDEVARANISGMAGMRALLPKPTELAMKARDPPHVTGQKITAALSQLRLFWSGWQHQRGKMFGVGFALENVWSRSARNRQKKREIAGIEDGEEEVAALSTKEGRKRAVFGFRVDVREEEKEVVVRWLKGWDYVMFESFCGVVKKAVDS</sequence>
<dbReference type="InterPro" id="IPR029063">
    <property type="entry name" value="SAM-dependent_MTases_sf"/>
</dbReference>